<feature type="binding site" evidence="10">
    <location>
        <position position="72"/>
    </location>
    <ligand>
        <name>thiamine diphosphate</name>
        <dbReference type="ChEBI" id="CHEBI:58937"/>
    </ligand>
</feature>
<dbReference type="FunFam" id="3.40.50.970:FF:000010">
    <property type="entry name" value="1-deoxy-D-xylulose-5-phosphate synthase"/>
    <property type="match status" value="1"/>
</dbReference>
<dbReference type="GO" id="GO:0019288">
    <property type="term" value="P:isopentenyl diphosphate biosynthetic process, methylerythritol 4-phosphate pathway"/>
    <property type="evidence" value="ECO:0007669"/>
    <property type="project" value="TreeGrafter"/>
</dbReference>
<dbReference type="InterPro" id="IPR005475">
    <property type="entry name" value="Transketolase-like_Pyr-bd"/>
</dbReference>
<dbReference type="PROSITE" id="PS00801">
    <property type="entry name" value="TRANSKETOLASE_1"/>
    <property type="match status" value="1"/>
</dbReference>
<dbReference type="GeneID" id="96781413"/>
<dbReference type="CDD" id="cd07033">
    <property type="entry name" value="TPP_PYR_DXS_TK_like"/>
    <property type="match status" value="1"/>
</dbReference>
<name>A0A250E5W8_9FLAO</name>
<evidence type="ECO:0000313" key="13">
    <source>
        <dbReference type="Proteomes" id="UP000242855"/>
    </source>
</evidence>
<dbReference type="Pfam" id="PF02779">
    <property type="entry name" value="Transket_pyr"/>
    <property type="match status" value="1"/>
</dbReference>
<feature type="binding site" evidence="10">
    <location>
        <begin position="113"/>
        <end position="115"/>
    </location>
    <ligand>
        <name>thiamine diphosphate</name>
        <dbReference type="ChEBI" id="CHEBI:58937"/>
    </ligand>
</feature>
<comment type="similarity">
    <text evidence="2 10">Belongs to the transketolase family. DXPS subfamily.</text>
</comment>
<comment type="cofactor">
    <cofactor evidence="10">
        <name>Mg(2+)</name>
        <dbReference type="ChEBI" id="CHEBI:18420"/>
    </cofactor>
    <text evidence="10">Binds 1 Mg(2+) ion per subunit.</text>
</comment>
<dbReference type="SUPFAM" id="SSF52922">
    <property type="entry name" value="TK C-terminal domain-like"/>
    <property type="match status" value="1"/>
</dbReference>
<dbReference type="InterPro" id="IPR009014">
    <property type="entry name" value="Transketo_C/PFOR_II"/>
</dbReference>
<keyword evidence="9 10" id="KW-0414">Isoprene biosynthesis</keyword>
<dbReference type="GO" id="GO:0016114">
    <property type="term" value="P:terpenoid biosynthetic process"/>
    <property type="evidence" value="ECO:0007669"/>
    <property type="project" value="UniProtKB-UniRule"/>
</dbReference>
<feature type="binding site" evidence="10">
    <location>
        <position position="174"/>
    </location>
    <ligand>
        <name>thiamine diphosphate</name>
        <dbReference type="ChEBI" id="CHEBI:58937"/>
    </ligand>
</feature>
<keyword evidence="6 10" id="KW-0460">Magnesium</keyword>
<comment type="subunit">
    <text evidence="3 10">Homodimer.</text>
</comment>
<dbReference type="Proteomes" id="UP000242855">
    <property type="component" value="Chromosome"/>
</dbReference>
<dbReference type="EC" id="2.2.1.7" evidence="10"/>
<dbReference type="GO" id="GO:0009228">
    <property type="term" value="P:thiamine biosynthetic process"/>
    <property type="evidence" value="ECO:0007669"/>
    <property type="project" value="UniProtKB-UniRule"/>
</dbReference>
<keyword evidence="5 10" id="KW-0479">Metal-binding</keyword>
<evidence type="ECO:0000256" key="9">
    <source>
        <dbReference type="ARBA" id="ARBA00023229"/>
    </source>
</evidence>
<dbReference type="CDD" id="cd02007">
    <property type="entry name" value="TPP_DXS"/>
    <property type="match status" value="1"/>
</dbReference>
<dbReference type="GO" id="GO:0000287">
    <property type="term" value="F:magnesium ion binding"/>
    <property type="evidence" value="ECO:0007669"/>
    <property type="project" value="UniProtKB-UniRule"/>
</dbReference>
<dbReference type="Gene3D" id="3.40.50.920">
    <property type="match status" value="1"/>
</dbReference>
<dbReference type="PROSITE" id="PS00802">
    <property type="entry name" value="TRANSKETOLASE_2"/>
    <property type="match status" value="1"/>
</dbReference>
<protein>
    <recommendedName>
        <fullName evidence="10">1-deoxy-D-xylulose-5-phosphate synthase</fullName>
        <ecNumber evidence="10">2.2.1.7</ecNumber>
    </recommendedName>
    <alternativeName>
        <fullName evidence="10">1-deoxyxylulose-5-phosphate synthase</fullName>
        <shortName evidence="10">DXP synthase</shortName>
        <shortName evidence="10">DXPS</shortName>
    </alternativeName>
</protein>
<feature type="domain" description="Transketolase-like pyrimidine-binding" evidence="11">
    <location>
        <begin position="280"/>
        <end position="444"/>
    </location>
</feature>
<sequence>MFLADINSPDDLRKIPKEELPSLARKVREFIIDVVSEKGGHLGASLGVVELTIALHYVFNTPDDKLVWDVGHQAYAHKILTNRKKQFHTNREFGGISGFPKIDESPYDAFGTGHSSTSISAILGMAIASTLQGNPHRNHIAVIGDASIVSGMAFEAMNHAGTTQANVLIILNDNAIGIDPSVGALKDYLAKMKSEKGKNETFFNNLNIKYKGVIDGHNLTELIDAFEILKNEQGVKLLHVITTKGKGLEKAEKEQITYHAPRRFDKITGEQLSEDSSLPAKYQDIFGLTINELAQQNQKIVAITPAMPSGSSLTFMQKSFPERVFDVGIAEQHAVTFSAGLALEGFIPFCVIYSTFLQRAYDQLIHDVALQNIPVIICIDRAGLVGEDGPTHHGVFDMAFLRPIPNLVIASPRNASQLRNLLYTAQLGVNFPFVIRYPRGRCNEMDWQQPFQEIKIGTAEQLKEGSKYAILSIGNISDNVTKAIHLLKNPEDYAHFDIRFLKPLDESLLHTIFATYKIIFTIEEGSEKGGFGSAIAEFASKNGYNKPLKIIGIPDQFIPHGSIDELQKMIALDDISISKIFNNQDI</sequence>
<keyword evidence="8 10" id="KW-0786">Thiamine pyrophosphate</keyword>
<evidence type="ECO:0000256" key="8">
    <source>
        <dbReference type="ARBA" id="ARBA00023052"/>
    </source>
</evidence>
<evidence type="ECO:0000256" key="7">
    <source>
        <dbReference type="ARBA" id="ARBA00022977"/>
    </source>
</evidence>
<comment type="catalytic activity">
    <reaction evidence="10">
        <text>D-glyceraldehyde 3-phosphate + pyruvate + H(+) = 1-deoxy-D-xylulose 5-phosphate + CO2</text>
        <dbReference type="Rhea" id="RHEA:12605"/>
        <dbReference type="ChEBI" id="CHEBI:15361"/>
        <dbReference type="ChEBI" id="CHEBI:15378"/>
        <dbReference type="ChEBI" id="CHEBI:16526"/>
        <dbReference type="ChEBI" id="CHEBI:57792"/>
        <dbReference type="ChEBI" id="CHEBI:59776"/>
        <dbReference type="EC" id="2.2.1.7"/>
    </reaction>
</comment>
<dbReference type="Pfam" id="PF13292">
    <property type="entry name" value="DXP_synthase_N"/>
    <property type="match status" value="2"/>
</dbReference>
<dbReference type="InterPro" id="IPR005477">
    <property type="entry name" value="Dxylulose-5-P_synthase"/>
</dbReference>
<dbReference type="InterPro" id="IPR020826">
    <property type="entry name" value="Transketolase_BS"/>
</dbReference>
<dbReference type="GO" id="GO:0005829">
    <property type="term" value="C:cytosol"/>
    <property type="evidence" value="ECO:0007669"/>
    <property type="project" value="TreeGrafter"/>
</dbReference>
<dbReference type="RefSeq" id="WP_098028908.1">
    <property type="nucleotide sequence ID" value="NZ_CP022378.1"/>
</dbReference>
<dbReference type="PANTHER" id="PTHR43322">
    <property type="entry name" value="1-D-DEOXYXYLULOSE 5-PHOSPHATE SYNTHASE-RELATED"/>
    <property type="match status" value="1"/>
</dbReference>
<dbReference type="FunFam" id="3.40.50.970:FF:000005">
    <property type="entry name" value="1-deoxy-D-xylulose-5-phosphate synthase"/>
    <property type="match status" value="1"/>
</dbReference>
<evidence type="ECO:0000256" key="2">
    <source>
        <dbReference type="ARBA" id="ARBA00011081"/>
    </source>
</evidence>
<proteinExistence type="inferred from homology"/>
<evidence type="ECO:0000256" key="3">
    <source>
        <dbReference type="ARBA" id="ARBA00011738"/>
    </source>
</evidence>
<organism evidence="12 13">
    <name type="scientific">Capnocytophaga cynodegmi</name>
    <dbReference type="NCBI Taxonomy" id="28189"/>
    <lineage>
        <taxon>Bacteria</taxon>
        <taxon>Pseudomonadati</taxon>
        <taxon>Bacteroidota</taxon>
        <taxon>Flavobacteriia</taxon>
        <taxon>Flavobacteriales</taxon>
        <taxon>Flavobacteriaceae</taxon>
        <taxon>Capnocytophaga</taxon>
    </lineage>
</organism>
<dbReference type="HAMAP" id="MF_00315">
    <property type="entry name" value="DXP_synth"/>
    <property type="match status" value="1"/>
</dbReference>
<accession>A0A250E5W8</accession>
<feature type="binding site" evidence="10">
    <location>
        <position position="331"/>
    </location>
    <ligand>
        <name>thiamine diphosphate</name>
        <dbReference type="ChEBI" id="CHEBI:58937"/>
    </ligand>
</feature>
<evidence type="ECO:0000256" key="6">
    <source>
        <dbReference type="ARBA" id="ARBA00022842"/>
    </source>
</evidence>
<dbReference type="InterPro" id="IPR049557">
    <property type="entry name" value="Transketolase_CS"/>
</dbReference>
<dbReference type="EMBL" id="CP022378">
    <property type="protein sequence ID" value="ATA68283.1"/>
    <property type="molecule type" value="Genomic_DNA"/>
</dbReference>
<dbReference type="AlphaFoldDB" id="A0A250E5W8"/>
<dbReference type="Gene3D" id="3.40.50.970">
    <property type="match status" value="2"/>
</dbReference>
<dbReference type="NCBIfam" id="NF003933">
    <property type="entry name" value="PRK05444.2-2"/>
    <property type="match status" value="1"/>
</dbReference>
<dbReference type="KEGG" id="ccyn:CGC48_06350"/>
<feature type="binding site" evidence="10">
    <location>
        <begin position="146"/>
        <end position="147"/>
    </location>
    <ligand>
        <name>thiamine diphosphate</name>
        <dbReference type="ChEBI" id="CHEBI:58937"/>
    </ligand>
</feature>
<evidence type="ECO:0000256" key="10">
    <source>
        <dbReference type="HAMAP-Rule" id="MF_00315"/>
    </source>
</evidence>
<dbReference type="GO" id="GO:0008661">
    <property type="term" value="F:1-deoxy-D-xylulose-5-phosphate synthase activity"/>
    <property type="evidence" value="ECO:0007669"/>
    <property type="project" value="UniProtKB-UniRule"/>
</dbReference>
<dbReference type="InterPro" id="IPR033248">
    <property type="entry name" value="Transketolase_C"/>
</dbReference>
<feature type="binding site" evidence="10">
    <location>
        <position position="145"/>
    </location>
    <ligand>
        <name>Mg(2+)</name>
        <dbReference type="ChEBI" id="CHEBI:18420"/>
    </ligand>
</feature>
<evidence type="ECO:0000256" key="4">
    <source>
        <dbReference type="ARBA" id="ARBA00022679"/>
    </source>
</evidence>
<evidence type="ECO:0000259" key="11">
    <source>
        <dbReference type="SMART" id="SM00861"/>
    </source>
</evidence>
<keyword evidence="4 10" id="KW-0808">Transferase</keyword>
<feature type="binding site" evidence="10">
    <location>
        <position position="174"/>
    </location>
    <ligand>
        <name>Mg(2+)</name>
        <dbReference type="ChEBI" id="CHEBI:18420"/>
    </ligand>
</feature>
<keyword evidence="7 10" id="KW-0784">Thiamine biosynthesis</keyword>
<evidence type="ECO:0000256" key="1">
    <source>
        <dbReference type="ARBA" id="ARBA00004980"/>
    </source>
</evidence>
<evidence type="ECO:0000256" key="5">
    <source>
        <dbReference type="ARBA" id="ARBA00022723"/>
    </source>
</evidence>
<comment type="function">
    <text evidence="10">Catalyzes the acyloin condensation reaction between C atoms 2 and 3 of pyruvate and glyceraldehyde 3-phosphate to yield 1-deoxy-D-xylulose-5-phosphate (DXP).</text>
</comment>
<dbReference type="GO" id="GO:0030976">
    <property type="term" value="F:thiamine pyrophosphate binding"/>
    <property type="evidence" value="ECO:0007669"/>
    <property type="project" value="UniProtKB-UniRule"/>
</dbReference>
<comment type="pathway">
    <text evidence="1 10">Metabolic intermediate biosynthesis; 1-deoxy-D-xylulose 5-phosphate biosynthesis; 1-deoxy-D-xylulose 5-phosphate from D-glyceraldehyde 3-phosphate and pyruvate: step 1/1.</text>
</comment>
<dbReference type="SMART" id="SM00861">
    <property type="entry name" value="Transket_pyr"/>
    <property type="match status" value="1"/>
</dbReference>
<comment type="cofactor">
    <cofactor evidence="10">
        <name>thiamine diphosphate</name>
        <dbReference type="ChEBI" id="CHEBI:58937"/>
    </cofactor>
    <text evidence="10">Binds 1 thiamine pyrophosphate per subunit.</text>
</comment>
<comment type="caution">
    <text evidence="10">Lacks conserved residue(s) required for the propagation of feature annotation.</text>
</comment>
<dbReference type="InterPro" id="IPR029061">
    <property type="entry name" value="THDP-binding"/>
</dbReference>
<dbReference type="SUPFAM" id="SSF52518">
    <property type="entry name" value="Thiamin diphosphate-binding fold (THDP-binding)"/>
    <property type="match status" value="2"/>
</dbReference>
<gene>
    <name evidence="10" type="primary">dxs</name>
    <name evidence="12" type="ORF">CGC48_06350</name>
</gene>
<reference evidence="12 13" key="1">
    <citation type="journal article" date="2017" name="Genome Announc.">
        <title>Twelve Complete Reference Genomes of Clinical Isolates in the Capnocytophaga Genus.</title>
        <authorList>
            <person name="Villarma A."/>
            <person name="Gulvik C.A."/>
            <person name="Rowe L.A."/>
            <person name="Sheth M."/>
            <person name="Juieng P."/>
            <person name="Nicholson A.C."/>
            <person name="Loparev V.N."/>
            <person name="McQuiston J.R."/>
        </authorList>
    </citation>
    <scope>NUCLEOTIDE SEQUENCE [LARGE SCALE GENOMIC DNA]</scope>
    <source>
        <strain evidence="12 13">G7591</strain>
    </source>
</reference>
<dbReference type="Pfam" id="PF02780">
    <property type="entry name" value="Transketolase_C"/>
    <property type="match status" value="1"/>
</dbReference>
<dbReference type="PANTHER" id="PTHR43322:SF5">
    <property type="entry name" value="1-DEOXY-D-XYLULOSE-5-PHOSPHATE SYNTHASE, CHLOROPLASTIC"/>
    <property type="match status" value="1"/>
</dbReference>
<dbReference type="UniPathway" id="UPA00064">
    <property type="reaction ID" value="UER00091"/>
</dbReference>
<evidence type="ECO:0000313" key="12">
    <source>
        <dbReference type="EMBL" id="ATA68283.1"/>
    </source>
</evidence>